<reference evidence="1" key="2">
    <citation type="submission" date="2020-09" db="EMBL/GenBank/DDBJ databases">
        <authorList>
            <person name="Sun Q."/>
            <person name="Zhou Y."/>
        </authorList>
    </citation>
    <scope>NUCLEOTIDE SEQUENCE</scope>
    <source>
        <strain evidence="1">CGMCC 1.16548</strain>
    </source>
</reference>
<name>A0A8J3M1M1_9MICO</name>
<proteinExistence type="predicted"/>
<gene>
    <name evidence="1" type="ORF">GCM10011600_14270</name>
</gene>
<keyword evidence="2" id="KW-1185">Reference proteome</keyword>
<organism evidence="1 2">
    <name type="scientific">Pseudolysinimonas yzui</name>
    <dbReference type="NCBI Taxonomy" id="2708254"/>
    <lineage>
        <taxon>Bacteria</taxon>
        <taxon>Bacillati</taxon>
        <taxon>Actinomycetota</taxon>
        <taxon>Actinomycetes</taxon>
        <taxon>Micrococcales</taxon>
        <taxon>Microbacteriaceae</taxon>
        <taxon>Pseudolysinimonas</taxon>
    </lineage>
</organism>
<evidence type="ECO:0000313" key="2">
    <source>
        <dbReference type="Proteomes" id="UP000617531"/>
    </source>
</evidence>
<comment type="caution">
    <text evidence="1">The sequence shown here is derived from an EMBL/GenBank/DDBJ whole genome shotgun (WGS) entry which is preliminary data.</text>
</comment>
<protein>
    <submittedName>
        <fullName evidence="1">Uncharacterized protein</fullName>
    </submittedName>
</protein>
<evidence type="ECO:0000313" key="1">
    <source>
        <dbReference type="EMBL" id="GHF14476.1"/>
    </source>
</evidence>
<accession>A0A8J3M1M1</accession>
<dbReference type="Proteomes" id="UP000617531">
    <property type="component" value="Unassembled WGS sequence"/>
</dbReference>
<reference evidence="1" key="1">
    <citation type="journal article" date="2014" name="Int. J. Syst. Evol. Microbiol.">
        <title>Complete genome sequence of Corynebacterium casei LMG S-19264T (=DSM 44701T), isolated from a smear-ripened cheese.</title>
        <authorList>
            <consortium name="US DOE Joint Genome Institute (JGI-PGF)"/>
            <person name="Walter F."/>
            <person name="Albersmeier A."/>
            <person name="Kalinowski J."/>
            <person name="Ruckert C."/>
        </authorList>
    </citation>
    <scope>NUCLEOTIDE SEQUENCE</scope>
    <source>
        <strain evidence="1">CGMCC 1.16548</strain>
    </source>
</reference>
<dbReference type="AlphaFoldDB" id="A0A8J3M1M1"/>
<sequence>MEEAAQASVRNEIEVIAERVSGDVAIAEASTLHEAIETNQIRIGPSFAGLSPEELELQTIPGGTLTITFEIDEAGGRGELTLLSKSVVEGGVGFGNGQAAAYACWSLPVDLPARTVGEPANAECPAGAVELMGGLEPFEL</sequence>
<dbReference type="EMBL" id="BNAI01000002">
    <property type="protein sequence ID" value="GHF14476.1"/>
    <property type="molecule type" value="Genomic_DNA"/>
</dbReference>